<organism evidence="1 2">
    <name type="scientific">Puccinia sorghi</name>
    <dbReference type="NCBI Taxonomy" id="27349"/>
    <lineage>
        <taxon>Eukaryota</taxon>
        <taxon>Fungi</taxon>
        <taxon>Dikarya</taxon>
        <taxon>Basidiomycota</taxon>
        <taxon>Pucciniomycotina</taxon>
        <taxon>Pucciniomycetes</taxon>
        <taxon>Pucciniales</taxon>
        <taxon>Pucciniaceae</taxon>
        <taxon>Puccinia</taxon>
    </lineage>
</organism>
<dbReference type="EMBL" id="LAVV01007272">
    <property type="protein sequence ID" value="KNZ56486.1"/>
    <property type="molecule type" value="Genomic_DNA"/>
</dbReference>
<dbReference type="Proteomes" id="UP000037035">
    <property type="component" value="Unassembled WGS sequence"/>
</dbReference>
<accession>A0A0L6V6R5</accession>
<reference evidence="1 2" key="1">
    <citation type="submission" date="2015-08" db="EMBL/GenBank/DDBJ databases">
        <title>Next Generation Sequencing and Analysis of the Genome of Puccinia sorghi L Schw, the Causal Agent of Maize Common Rust.</title>
        <authorList>
            <person name="Rochi L."/>
            <person name="Burguener G."/>
            <person name="Darino M."/>
            <person name="Turjanski A."/>
            <person name="Kreff E."/>
            <person name="Dieguez M.J."/>
            <person name="Sacco F."/>
        </authorList>
    </citation>
    <scope>NUCLEOTIDE SEQUENCE [LARGE SCALE GENOMIC DNA]</scope>
    <source>
        <strain evidence="1 2">RO10H11247</strain>
    </source>
</reference>
<proteinExistence type="predicted"/>
<dbReference type="AlphaFoldDB" id="A0A0L6V6R5"/>
<comment type="caution">
    <text evidence="1">The sequence shown here is derived from an EMBL/GenBank/DDBJ whole genome shotgun (WGS) entry which is preliminary data.</text>
</comment>
<name>A0A0L6V6R5_9BASI</name>
<gene>
    <name evidence="1" type="ORF">VP01_2392g1</name>
</gene>
<dbReference type="VEuPathDB" id="FungiDB:VP01_2392g1"/>
<keyword evidence="2" id="KW-1185">Reference proteome</keyword>
<sequence>MINHSLSLYTPIFKKQLSSDSCASKTTISPQLSRQKCFHGCLGRNPQQYQVDRVAQKIHVDKLGPCDIDHWMSMPTSPYMKDDNLFPAAQLEKNWEKIATPEAMQWENRYLRCFELTQSLKLESGFDKCTF</sequence>
<protein>
    <submittedName>
        <fullName evidence="1">Uncharacterized protein</fullName>
    </submittedName>
</protein>
<evidence type="ECO:0000313" key="1">
    <source>
        <dbReference type="EMBL" id="KNZ56486.1"/>
    </source>
</evidence>
<evidence type="ECO:0000313" key="2">
    <source>
        <dbReference type="Proteomes" id="UP000037035"/>
    </source>
</evidence>